<name>A0A0D8BHV6_9ACTN</name>
<protein>
    <submittedName>
        <fullName evidence="2">Dienelactone hydrolase family protein</fullName>
    </submittedName>
</protein>
<dbReference type="PATRIC" id="fig|1502723.3.peg.992"/>
<sequence>MIKVYPTLPESEPDVQLSYVSLPTATGDVTAMLSRPTAPGTYPAVVVGAEVWGLTSEMVDVARRLAGQGHVTIMPDYLRGEGFDETTRDQSWDHALDYLASRL</sequence>
<organism evidence="2 3">
    <name type="scientific">Frankia torreyi</name>
    <dbReference type="NCBI Taxonomy" id="1856"/>
    <lineage>
        <taxon>Bacteria</taxon>
        <taxon>Bacillati</taxon>
        <taxon>Actinomycetota</taxon>
        <taxon>Actinomycetes</taxon>
        <taxon>Frankiales</taxon>
        <taxon>Frankiaceae</taxon>
        <taxon>Frankia</taxon>
    </lineage>
</organism>
<dbReference type="AlphaFoldDB" id="A0A0D8BHV6"/>
<dbReference type="Gene3D" id="3.40.50.1820">
    <property type="entry name" value="alpha/beta hydrolase"/>
    <property type="match status" value="1"/>
</dbReference>
<accession>A0A0D8BHV6</accession>
<keyword evidence="2" id="KW-0378">Hydrolase</keyword>
<dbReference type="InterPro" id="IPR051049">
    <property type="entry name" value="Dienelactone_hydrolase-like"/>
</dbReference>
<dbReference type="EMBL" id="JYFN01000012">
    <property type="protein sequence ID" value="KJE23660.1"/>
    <property type="molecule type" value="Genomic_DNA"/>
</dbReference>
<dbReference type="Pfam" id="PF01738">
    <property type="entry name" value="DLH"/>
    <property type="match status" value="1"/>
</dbReference>
<keyword evidence="3" id="KW-1185">Reference proteome</keyword>
<dbReference type="InterPro" id="IPR002925">
    <property type="entry name" value="Dienelactn_hydro"/>
</dbReference>
<dbReference type="InterPro" id="IPR029058">
    <property type="entry name" value="AB_hydrolase_fold"/>
</dbReference>
<evidence type="ECO:0000259" key="1">
    <source>
        <dbReference type="Pfam" id="PF01738"/>
    </source>
</evidence>
<proteinExistence type="predicted"/>
<gene>
    <name evidence="2" type="ORF">FF36_02110</name>
</gene>
<evidence type="ECO:0000313" key="3">
    <source>
        <dbReference type="Proteomes" id="UP000032545"/>
    </source>
</evidence>
<reference evidence="2 3" key="2">
    <citation type="journal article" date="2016" name="Genome Announc.">
        <title>Permanent Draft Genome Sequences for Two Variants of Frankia sp. Strain CpI1, the First Frankia Strain Isolated from Root Nodules of Comptonia peregrina.</title>
        <authorList>
            <person name="Oshone R."/>
            <person name="Hurst S.G.IV."/>
            <person name="Abebe-Akele F."/>
            <person name="Simpson S."/>
            <person name="Morris K."/>
            <person name="Thomas W.K."/>
            <person name="Tisa L.S."/>
        </authorList>
    </citation>
    <scope>NUCLEOTIDE SEQUENCE [LARGE SCALE GENOMIC DNA]</scope>
    <source>
        <strain evidence="3">CpI1-S</strain>
    </source>
</reference>
<reference evidence="3" key="1">
    <citation type="submission" date="2015-02" db="EMBL/GenBank/DDBJ databases">
        <title>Draft Genome of Frankia sp. CpI1-S.</title>
        <authorList>
            <person name="Oshone R.T."/>
            <person name="Ngom M."/>
            <person name="Ghodhbane-Gtari F."/>
            <person name="Gtari M."/>
            <person name="Morris K."/>
            <person name="Thomas K."/>
            <person name="Sen A."/>
            <person name="Tisa L.S."/>
        </authorList>
    </citation>
    <scope>NUCLEOTIDE SEQUENCE [LARGE SCALE GENOMIC DNA]</scope>
    <source>
        <strain evidence="3">CpI1-S</strain>
    </source>
</reference>
<dbReference type="Proteomes" id="UP000032545">
    <property type="component" value="Unassembled WGS sequence"/>
</dbReference>
<comment type="caution">
    <text evidence="2">The sequence shown here is derived from an EMBL/GenBank/DDBJ whole genome shotgun (WGS) entry which is preliminary data.</text>
</comment>
<feature type="domain" description="Dienelactone hydrolase" evidence="1">
    <location>
        <begin position="30"/>
        <end position="88"/>
    </location>
</feature>
<dbReference type="GO" id="GO:0016787">
    <property type="term" value="F:hydrolase activity"/>
    <property type="evidence" value="ECO:0007669"/>
    <property type="project" value="UniProtKB-KW"/>
</dbReference>
<dbReference type="SUPFAM" id="SSF53474">
    <property type="entry name" value="alpha/beta-Hydrolases"/>
    <property type="match status" value="1"/>
</dbReference>
<evidence type="ECO:0000313" key="2">
    <source>
        <dbReference type="EMBL" id="KJE23660.1"/>
    </source>
</evidence>
<dbReference type="PANTHER" id="PTHR46623:SF6">
    <property type="entry name" value="ALPHA_BETA-HYDROLASES SUPERFAMILY PROTEIN"/>
    <property type="match status" value="1"/>
</dbReference>
<dbReference type="PANTHER" id="PTHR46623">
    <property type="entry name" value="CARBOXYMETHYLENEBUTENOLIDASE-RELATED"/>
    <property type="match status" value="1"/>
</dbReference>